<sequence length="1261" mass="136633">MASEEPKRAGSDDRHEEPPEPEPESESGDDSESENESGSESESESESGSGRAPVRAPTNATATSSASRRSRPTRPRPPKPKLRTRLGLDAPTVMMMFKGSLPPLIGVAMYQSTAVAQYFTTLGYLVPIISVLALAILPRGKYLQNLVLNVVGILIGGALSMLALWTGVRARHNTASAEELAAGAGLPVYNSSQSAVCGIWLFFNIWISNTLRAKFPAMNLPVMIYSIFMNVACTFGPLMVTDAAAASFVRRLLVAMLCAMGIATGVSLLVFPVSSRKVVAAEFNGAIGLVRKSIRLQLDYLQTLSSPDMLERHETTKSSSSSSVTGKNKKNKKKREKRPEMTKEAKAAGEVKATALAISALFGKMHGDIQFAKRDIAYGKLNSKDLGEIYNRLRSIMIPLNGISTIVDIFRRAAEKHGWGVDVAGGAKEGGDTDAEKNREKRVWNDIMEQLHEPYEILTEAMDQGLDHAAIVLELAPRPKQKTKKKTQTAADVDVEMEAGAKTDGGAQPGDAGFAEVLAGRVRDFNDKKGAMLRAWLRERQRATEQERRDLKLRRVETRMRERDQTQLYVMLYMEQLMLALGEAVQDLVVFADSKVADGTMANRRLVTPSQKRLGKWLRGVFCSGGGGGGTGDGSSSPEQTPDAAETGGASIVYAGDGYNKKKDPEHLPAHGAWQRAGDGVRRFSGFVGSGESLFGFRVAVATMTIGIMAFLQSTQAFFNEQRLVWAMIMIAIGMTITAGQSIFGFVCRVGGTCAAVVFSYVIWYAAAERTAGVVVFLWLFVFAEQYLVLKYPRFMPVWLITIITQVLIIGYELQVRKIGQAAAAATGQPYLPTYLLAPYRLACVAAGCAVAFIWTIFPAPMTDRRWLRRDISASLYLLANYYSVVTETIRATMDGTTHGTHGTHGDAGRPGSPAHKMEKERRRILGKLLLLLPSLDSHAQWQRWEPDVGGKFPRATYEDIIRRSTSIMRYLTLIAYTVTWKPRDGRRHSHLHHVAAGPSTTASSSSDTGSDTGSDIGTGTGSGSGSGIGPDPDTDPDRRWLRALTQVLAGIEPTQHTILSTLALLSNSMLSGQSLPPFMQLPRPNELTRKLLHLRGPEPEESQNQSQDRGLQRRGSELEHRLVTVNTLTGSEVRSSTTATATGIAATTTATARKPSVVKSPVNDASSTVAGGAGMAELTEMISPLGSGSILDVRNVGQHGYTEFAVLQVCSSLVCDDLEGLVRSVSSLVGVVDFSFRVNRSEASIASADEEDAGGKGKRD</sequence>
<dbReference type="OrthoDB" id="2274698at2759"/>
<dbReference type="AlphaFoldDB" id="A0A4U6X4N4"/>
<feature type="transmembrane region" description="Helical" evidence="6">
    <location>
        <begin position="252"/>
        <end position="271"/>
    </location>
</feature>
<dbReference type="PANTHER" id="PTHR37994">
    <property type="entry name" value="ARAE_2_N DOMAIN-CONTAINING PROTEIN-RELATED"/>
    <property type="match status" value="1"/>
</dbReference>
<feature type="compositionally biased region" description="Basic and acidic residues" evidence="5">
    <location>
        <begin position="1"/>
        <end position="18"/>
    </location>
</feature>
<dbReference type="EMBL" id="PJEX01000408">
    <property type="protein sequence ID" value="TKW50352.1"/>
    <property type="molecule type" value="Genomic_DNA"/>
</dbReference>
<feature type="compositionally biased region" description="Basic residues" evidence="5">
    <location>
        <begin position="327"/>
        <end position="336"/>
    </location>
</feature>
<keyword evidence="4 6" id="KW-0472">Membrane</keyword>
<keyword evidence="2 6" id="KW-0812">Transmembrane</keyword>
<keyword evidence="3 6" id="KW-1133">Transmembrane helix</keyword>
<feature type="compositionally biased region" description="Basic and acidic residues" evidence="5">
    <location>
        <begin position="1111"/>
        <end position="1121"/>
    </location>
</feature>
<dbReference type="Proteomes" id="UP000310108">
    <property type="component" value="Unassembled WGS sequence"/>
</dbReference>
<feature type="transmembrane region" description="Helical" evidence="6">
    <location>
        <begin position="694"/>
        <end position="712"/>
    </location>
</feature>
<evidence type="ECO:0000259" key="7">
    <source>
        <dbReference type="Pfam" id="PF10337"/>
    </source>
</evidence>
<comment type="caution">
    <text evidence="9">The sequence shown here is derived from an EMBL/GenBank/DDBJ whole genome shotgun (WGS) entry which is preliminary data.</text>
</comment>
<feature type="region of interest" description="Disordered" evidence="5">
    <location>
        <begin position="311"/>
        <end position="346"/>
    </location>
</feature>
<accession>A0A4U6X4N4</accession>
<organism evidence="9 10">
    <name type="scientific">Colletotrichum tanaceti</name>
    <dbReference type="NCBI Taxonomy" id="1306861"/>
    <lineage>
        <taxon>Eukaryota</taxon>
        <taxon>Fungi</taxon>
        <taxon>Dikarya</taxon>
        <taxon>Ascomycota</taxon>
        <taxon>Pezizomycotina</taxon>
        <taxon>Sordariomycetes</taxon>
        <taxon>Hypocreomycetidae</taxon>
        <taxon>Glomerellales</taxon>
        <taxon>Glomerellaceae</taxon>
        <taxon>Colletotrichum</taxon>
        <taxon>Colletotrichum destructivum species complex</taxon>
    </lineage>
</organism>
<feature type="compositionally biased region" description="Acidic residues" evidence="5">
    <location>
        <begin position="19"/>
        <end position="45"/>
    </location>
</feature>
<evidence type="ECO:0000256" key="4">
    <source>
        <dbReference type="ARBA" id="ARBA00023136"/>
    </source>
</evidence>
<dbReference type="InterPro" id="IPR049453">
    <property type="entry name" value="Memb_transporter_dom"/>
</dbReference>
<feature type="region of interest" description="Disordered" evidence="5">
    <location>
        <begin position="1096"/>
        <end position="1121"/>
    </location>
</feature>
<evidence type="ECO:0000256" key="1">
    <source>
        <dbReference type="ARBA" id="ARBA00004141"/>
    </source>
</evidence>
<protein>
    <recommendedName>
        <fullName evidence="11">ER transporter 6TM N-terminal domain-containing protein</fullName>
    </recommendedName>
</protein>
<dbReference type="Pfam" id="PF13515">
    <property type="entry name" value="FUSC_2"/>
    <property type="match status" value="1"/>
</dbReference>
<evidence type="ECO:0000313" key="10">
    <source>
        <dbReference type="Proteomes" id="UP000310108"/>
    </source>
</evidence>
<reference evidence="9 10" key="1">
    <citation type="journal article" date="2019" name="PLoS ONE">
        <title>Comparative genome analysis indicates high evolutionary potential of pathogenicity genes in Colletotrichum tanaceti.</title>
        <authorList>
            <person name="Lelwala R.V."/>
            <person name="Korhonen P.K."/>
            <person name="Young N.D."/>
            <person name="Scott J.B."/>
            <person name="Ades P.A."/>
            <person name="Gasser R.B."/>
            <person name="Taylor P.W.J."/>
        </authorList>
    </citation>
    <scope>NUCLEOTIDE SEQUENCE [LARGE SCALE GENOMIC DNA]</scope>
    <source>
        <strain evidence="9">BRIP57314</strain>
    </source>
</reference>
<name>A0A4U6X4N4_9PEZI</name>
<keyword evidence="10" id="KW-1185">Reference proteome</keyword>
<feature type="transmembrane region" description="Helical" evidence="6">
    <location>
        <begin position="724"/>
        <end position="744"/>
    </location>
</feature>
<feature type="domain" description="Putative ER transporter 6TM N-terminal" evidence="7">
    <location>
        <begin position="189"/>
        <end position="414"/>
    </location>
</feature>
<dbReference type="PANTHER" id="PTHR37994:SF4">
    <property type="entry name" value="ER TRANSPORTER 6TM N-TERMINAL DOMAIN-CONTAINING PROTEIN-RELATED"/>
    <property type="match status" value="1"/>
</dbReference>
<dbReference type="Pfam" id="PF10337">
    <property type="entry name" value="ArAE_2_N"/>
    <property type="match status" value="1"/>
</dbReference>
<feature type="transmembrane region" description="Helical" evidence="6">
    <location>
        <begin position="116"/>
        <end position="137"/>
    </location>
</feature>
<feature type="transmembrane region" description="Helical" evidence="6">
    <location>
        <begin position="146"/>
        <end position="168"/>
    </location>
</feature>
<feature type="region of interest" description="Disordered" evidence="5">
    <location>
        <begin position="896"/>
        <end position="919"/>
    </location>
</feature>
<feature type="transmembrane region" description="Helical" evidence="6">
    <location>
        <begin position="835"/>
        <end position="858"/>
    </location>
</feature>
<feature type="compositionally biased region" description="Basic and acidic residues" evidence="5">
    <location>
        <begin position="337"/>
        <end position="346"/>
    </location>
</feature>
<evidence type="ECO:0000313" key="9">
    <source>
        <dbReference type="EMBL" id="TKW50352.1"/>
    </source>
</evidence>
<evidence type="ECO:0000256" key="3">
    <source>
        <dbReference type="ARBA" id="ARBA00022989"/>
    </source>
</evidence>
<evidence type="ECO:0000256" key="5">
    <source>
        <dbReference type="SAM" id="MobiDB-lite"/>
    </source>
</evidence>
<feature type="domain" description="Integral membrane bound transporter" evidence="8">
    <location>
        <begin position="718"/>
        <end position="855"/>
    </location>
</feature>
<evidence type="ECO:0000256" key="2">
    <source>
        <dbReference type="ARBA" id="ARBA00022692"/>
    </source>
</evidence>
<feature type="compositionally biased region" description="Basic residues" evidence="5">
    <location>
        <begin position="68"/>
        <end position="84"/>
    </location>
</feature>
<evidence type="ECO:0000259" key="8">
    <source>
        <dbReference type="Pfam" id="PF13515"/>
    </source>
</evidence>
<dbReference type="STRING" id="1306861.A0A4U6X4N4"/>
<evidence type="ECO:0000256" key="6">
    <source>
        <dbReference type="SAM" id="Phobius"/>
    </source>
</evidence>
<feature type="region of interest" description="Disordered" evidence="5">
    <location>
        <begin position="1"/>
        <end position="87"/>
    </location>
</feature>
<dbReference type="InterPro" id="IPR018823">
    <property type="entry name" value="ArAE_2_N"/>
</dbReference>
<evidence type="ECO:0008006" key="11">
    <source>
        <dbReference type="Google" id="ProtNLM"/>
    </source>
</evidence>
<feature type="transmembrane region" description="Helical" evidence="6">
    <location>
        <begin position="796"/>
        <end position="814"/>
    </location>
</feature>
<feature type="transmembrane region" description="Helical" evidence="6">
    <location>
        <begin position="219"/>
        <end position="240"/>
    </location>
</feature>
<proteinExistence type="predicted"/>
<feature type="compositionally biased region" description="Low complexity" evidence="5">
    <location>
        <begin position="46"/>
        <end position="67"/>
    </location>
</feature>
<feature type="region of interest" description="Disordered" evidence="5">
    <location>
        <begin position="993"/>
        <end position="1039"/>
    </location>
</feature>
<feature type="compositionally biased region" description="Low complexity" evidence="5">
    <location>
        <begin position="317"/>
        <end position="326"/>
    </location>
</feature>
<dbReference type="GO" id="GO:0016020">
    <property type="term" value="C:membrane"/>
    <property type="evidence" value="ECO:0007669"/>
    <property type="project" value="UniProtKB-SubCell"/>
</dbReference>
<feature type="transmembrane region" description="Helical" evidence="6">
    <location>
        <begin position="188"/>
        <end position="207"/>
    </location>
</feature>
<comment type="subcellular location">
    <subcellularLocation>
        <location evidence="1">Membrane</location>
        <topology evidence="1">Multi-pass membrane protein</topology>
    </subcellularLocation>
</comment>
<gene>
    <name evidence="9" type="ORF">CTA1_6323</name>
</gene>
<feature type="compositionally biased region" description="Low complexity" evidence="5">
    <location>
        <begin position="997"/>
        <end position="1016"/>
    </location>
</feature>
<feature type="compositionally biased region" description="Gly residues" evidence="5">
    <location>
        <begin position="1017"/>
        <end position="1029"/>
    </location>
</feature>